<name>A0A9N9JC10_9GLOM</name>
<comment type="caution">
    <text evidence="1">The sequence shown here is derived from an EMBL/GenBank/DDBJ whole genome shotgun (WGS) entry which is preliminary data.</text>
</comment>
<accession>A0A9N9JC10</accession>
<gene>
    <name evidence="1" type="ORF">RFULGI_LOCUS15137</name>
</gene>
<organism evidence="1 2">
    <name type="scientific">Racocetra fulgida</name>
    <dbReference type="NCBI Taxonomy" id="60492"/>
    <lineage>
        <taxon>Eukaryota</taxon>
        <taxon>Fungi</taxon>
        <taxon>Fungi incertae sedis</taxon>
        <taxon>Mucoromycota</taxon>
        <taxon>Glomeromycotina</taxon>
        <taxon>Glomeromycetes</taxon>
        <taxon>Diversisporales</taxon>
        <taxon>Gigasporaceae</taxon>
        <taxon>Racocetra</taxon>
    </lineage>
</organism>
<dbReference type="AlphaFoldDB" id="A0A9N9JC10"/>
<feature type="non-terminal residue" evidence="1">
    <location>
        <position position="1"/>
    </location>
</feature>
<sequence>RISIGKLYIMLANMQNKYVPREYLPDLLPDKILKLDDKMPEEHVMSDDE</sequence>
<proteinExistence type="predicted"/>
<dbReference type="Proteomes" id="UP000789396">
    <property type="component" value="Unassembled WGS sequence"/>
</dbReference>
<keyword evidence="2" id="KW-1185">Reference proteome</keyword>
<dbReference type="EMBL" id="CAJVPZ010047198">
    <property type="protein sequence ID" value="CAG8772166.1"/>
    <property type="molecule type" value="Genomic_DNA"/>
</dbReference>
<protein>
    <submittedName>
        <fullName evidence="1">13039_t:CDS:1</fullName>
    </submittedName>
</protein>
<evidence type="ECO:0000313" key="1">
    <source>
        <dbReference type="EMBL" id="CAG8772166.1"/>
    </source>
</evidence>
<evidence type="ECO:0000313" key="2">
    <source>
        <dbReference type="Proteomes" id="UP000789396"/>
    </source>
</evidence>
<feature type="non-terminal residue" evidence="1">
    <location>
        <position position="49"/>
    </location>
</feature>
<reference evidence="1" key="1">
    <citation type="submission" date="2021-06" db="EMBL/GenBank/DDBJ databases">
        <authorList>
            <person name="Kallberg Y."/>
            <person name="Tangrot J."/>
            <person name="Rosling A."/>
        </authorList>
    </citation>
    <scope>NUCLEOTIDE SEQUENCE</scope>
    <source>
        <strain evidence="1">IN212</strain>
    </source>
</reference>